<dbReference type="RefSeq" id="WP_015693645.1">
    <property type="nucleotide sequence ID" value="NC_016940.1"/>
</dbReference>
<accession>H6L114</accession>
<name>H6L114_SAPGL</name>
<sequence>MAFKSKIKLEELKNLTEVQYIKLIEREVKRAAAFGQTGVIVLSDYTFSCGSLGTLILLGKLSGSLMKYYKGLKTDRKAEKDFAKGVCYFQEVEGQPPIMRIALNDGKGKPTKMKKNGKKLFKKLGFAVDIFKGDLGLEEVGLEAKEIDQIEAEVEQENDDQKMISIIRDYKKNFALVAKNVIPILKAKTPEKIEERHYQLSLRLLKLSKSLQDKLQEISEQKQEKYSAFVAEVKAKEPRLIKIVANLKQHLKNRTVEGNLDEVRGELHTLLNDLNQSSNKLQSLKTELKTKFKAYGISI</sequence>
<dbReference type="KEGG" id="sgn:SGRA_3323"/>
<keyword evidence="3" id="KW-1185">Reference proteome</keyword>
<organism evidence="2 3">
    <name type="scientific">Saprospira grandis (strain Lewin)</name>
    <dbReference type="NCBI Taxonomy" id="984262"/>
    <lineage>
        <taxon>Bacteria</taxon>
        <taxon>Pseudomonadati</taxon>
        <taxon>Bacteroidota</taxon>
        <taxon>Saprospiria</taxon>
        <taxon>Saprospirales</taxon>
        <taxon>Saprospiraceae</taxon>
        <taxon>Saprospira</taxon>
    </lineage>
</organism>
<dbReference type="EMBL" id="CP002831">
    <property type="protein sequence ID" value="AFC26050.1"/>
    <property type="molecule type" value="Genomic_DNA"/>
</dbReference>
<protein>
    <submittedName>
        <fullName evidence="2">Uncharacterized protein</fullName>
    </submittedName>
</protein>
<reference evidence="2 3" key="1">
    <citation type="journal article" date="2012" name="Stand. Genomic Sci.">
        <title>Complete genome sequencing and analysis of Saprospira grandis str. Lewin, a predatory marine bacterium.</title>
        <authorList>
            <person name="Saw J.H."/>
            <person name="Yuryev A."/>
            <person name="Kanbe M."/>
            <person name="Hou S."/>
            <person name="Young A.G."/>
            <person name="Aizawa S."/>
            <person name="Alam M."/>
        </authorList>
    </citation>
    <scope>NUCLEOTIDE SEQUENCE [LARGE SCALE GENOMIC DNA]</scope>
    <source>
        <strain evidence="2 3">Lewin</strain>
    </source>
</reference>
<dbReference type="AlphaFoldDB" id="H6L114"/>
<feature type="coiled-coil region" evidence="1">
    <location>
        <begin position="260"/>
        <end position="291"/>
    </location>
</feature>
<dbReference type="STRING" id="984262.SGRA_3323"/>
<dbReference type="OrthoDB" id="9819127at2"/>
<proteinExistence type="predicted"/>
<dbReference type="HOGENOM" id="CLU_933490_0_0_10"/>
<gene>
    <name evidence="2" type="ordered locus">SGRA_3323</name>
</gene>
<keyword evidence="1" id="KW-0175">Coiled coil</keyword>
<evidence type="ECO:0000256" key="1">
    <source>
        <dbReference type="SAM" id="Coils"/>
    </source>
</evidence>
<evidence type="ECO:0000313" key="3">
    <source>
        <dbReference type="Proteomes" id="UP000007519"/>
    </source>
</evidence>
<dbReference type="Proteomes" id="UP000007519">
    <property type="component" value="Chromosome"/>
</dbReference>
<evidence type="ECO:0000313" key="2">
    <source>
        <dbReference type="EMBL" id="AFC26050.1"/>
    </source>
</evidence>